<reference evidence="2" key="3">
    <citation type="submission" date="2025-09" db="UniProtKB">
        <authorList>
            <consortium name="Ensembl"/>
        </authorList>
    </citation>
    <scope>IDENTIFICATION</scope>
</reference>
<reference evidence="2" key="2">
    <citation type="submission" date="2025-08" db="UniProtKB">
        <authorList>
            <consortium name="Ensembl"/>
        </authorList>
    </citation>
    <scope>IDENTIFICATION</scope>
</reference>
<dbReference type="Proteomes" id="UP000007754">
    <property type="component" value="Chromosome 3"/>
</dbReference>
<organism evidence="2 3">
    <name type="scientific">Taeniopygia guttata</name>
    <name type="common">Zebra finch</name>
    <name type="synonym">Poephila guttata</name>
    <dbReference type="NCBI Taxonomy" id="59729"/>
    <lineage>
        <taxon>Eukaryota</taxon>
        <taxon>Metazoa</taxon>
        <taxon>Chordata</taxon>
        <taxon>Craniata</taxon>
        <taxon>Vertebrata</taxon>
        <taxon>Euteleostomi</taxon>
        <taxon>Archelosauria</taxon>
        <taxon>Archosauria</taxon>
        <taxon>Dinosauria</taxon>
        <taxon>Saurischia</taxon>
        <taxon>Theropoda</taxon>
        <taxon>Coelurosauria</taxon>
        <taxon>Aves</taxon>
        <taxon>Neognathae</taxon>
        <taxon>Neoaves</taxon>
        <taxon>Telluraves</taxon>
        <taxon>Australaves</taxon>
        <taxon>Passeriformes</taxon>
        <taxon>Passeroidea</taxon>
        <taxon>Estrildidae</taxon>
        <taxon>Estrildinae</taxon>
        <taxon>Taeniopygia</taxon>
    </lineage>
</organism>
<sequence>MDPLPGWERFGISSQGNGFNPCWDLGSHPCWHLGSHSHWDLGSHPCWDLGSHSPWNLGSHPKAIPRADPRERAQVGSGIIQLDPIPRSPPGIPGAAG</sequence>
<evidence type="ECO:0000256" key="1">
    <source>
        <dbReference type="SAM" id="MobiDB-lite"/>
    </source>
</evidence>
<proteinExistence type="predicted"/>
<evidence type="ECO:0000313" key="2">
    <source>
        <dbReference type="Ensembl" id="ENSTGUP00000032801.1"/>
    </source>
</evidence>
<accession>A0A674HB00</accession>
<name>A0A674HB00_TAEGU</name>
<protein>
    <submittedName>
        <fullName evidence="2">Uncharacterized protein</fullName>
    </submittedName>
</protein>
<evidence type="ECO:0000313" key="3">
    <source>
        <dbReference type="Proteomes" id="UP000007754"/>
    </source>
</evidence>
<dbReference type="Ensembl" id="ENSTGUT00000028090.1">
    <property type="protein sequence ID" value="ENSTGUP00000032801.1"/>
    <property type="gene ID" value="ENSTGUG00000021006.1"/>
</dbReference>
<reference evidence="2 3" key="1">
    <citation type="journal article" date="2010" name="Nature">
        <title>The genome of a songbird.</title>
        <authorList>
            <person name="Warren W.C."/>
            <person name="Clayton D.F."/>
            <person name="Ellegren H."/>
            <person name="Arnold A.P."/>
            <person name="Hillier L.W."/>
            <person name="Kunstner A."/>
            <person name="Searle S."/>
            <person name="White S."/>
            <person name="Vilella A.J."/>
            <person name="Fairley S."/>
            <person name="Heger A."/>
            <person name="Kong L."/>
            <person name="Ponting C.P."/>
            <person name="Jarvis E.D."/>
            <person name="Mello C.V."/>
            <person name="Minx P."/>
            <person name="Lovell P."/>
            <person name="Velho T.A."/>
            <person name="Ferris M."/>
            <person name="Balakrishnan C.N."/>
            <person name="Sinha S."/>
            <person name="Blatti C."/>
            <person name="London S.E."/>
            <person name="Li Y."/>
            <person name="Lin Y.C."/>
            <person name="George J."/>
            <person name="Sweedler J."/>
            <person name="Southey B."/>
            <person name="Gunaratne P."/>
            <person name="Watson M."/>
            <person name="Nam K."/>
            <person name="Backstrom N."/>
            <person name="Smeds L."/>
            <person name="Nabholz B."/>
            <person name="Itoh Y."/>
            <person name="Whitney O."/>
            <person name="Pfenning A.R."/>
            <person name="Howard J."/>
            <person name="Volker M."/>
            <person name="Skinner B.M."/>
            <person name="Griffin D.K."/>
            <person name="Ye L."/>
            <person name="McLaren W.M."/>
            <person name="Flicek P."/>
            <person name="Quesada V."/>
            <person name="Velasco G."/>
            <person name="Lopez-Otin C."/>
            <person name="Puente X.S."/>
            <person name="Olender T."/>
            <person name="Lancet D."/>
            <person name="Smit A.F."/>
            <person name="Hubley R."/>
            <person name="Konkel M.K."/>
            <person name="Walker J.A."/>
            <person name="Batzer M.A."/>
            <person name="Gu W."/>
            <person name="Pollock D.D."/>
            <person name="Chen L."/>
            <person name="Cheng Z."/>
            <person name="Eichler E.E."/>
            <person name="Stapley J."/>
            <person name="Slate J."/>
            <person name="Ekblom R."/>
            <person name="Birkhead T."/>
            <person name="Burke T."/>
            <person name="Burt D."/>
            <person name="Scharff C."/>
            <person name="Adam I."/>
            <person name="Richard H."/>
            <person name="Sultan M."/>
            <person name="Soldatov A."/>
            <person name="Lehrach H."/>
            <person name="Edwards S.V."/>
            <person name="Yang S.P."/>
            <person name="Li X."/>
            <person name="Graves T."/>
            <person name="Fulton L."/>
            <person name="Nelson J."/>
            <person name="Chinwalla A."/>
            <person name="Hou S."/>
            <person name="Mardis E.R."/>
            <person name="Wilson R.K."/>
        </authorList>
    </citation>
    <scope>NUCLEOTIDE SEQUENCE [LARGE SCALE GENOMIC DNA]</scope>
</reference>
<feature type="compositionally biased region" description="Pro residues" evidence="1">
    <location>
        <begin position="86"/>
        <end position="97"/>
    </location>
</feature>
<dbReference type="InParanoid" id="A0A674HB00"/>
<dbReference type="AlphaFoldDB" id="A0A674HB00"/>
<feature type="region of interest" description="Disordered" evidence="1">
    <location>
        <begin position="58"/>
        <end position="97"/>
    </location>
</feature>
<keyword evidence="3" id="KW-1185">Reference proteome</keyword>